<name>A0A1U9K7B5_9BACL</name>
<sequence length="924" mass="103894">MSQQDLLKRFTSTLLAVCLVVTLCWPTVRAQHDSDPELWKVVKPLDTIVSFMNTGAHPDDERSALLAYMSLGKGVRTSSVIANRGEGGQNEIGHELGNGLGIVRTRELEEASKVTNVDLFLLSRTLDDKIYDFGFSKSPEETLEKWGEEVTYERLIRIIREQRPDILFPSFRDVPSQHGHHRAISRLTVRAFRDAADPTVFPQHFEEGLEPWQPQKLYLPGTDDEESLRFNIGVVDPVYKKTYPQLGEDSRYLHKSQGMGRDLPVEDYFVSLYLQDSVVGFGHEETIFDNLPYDFVEYGEQIESEDWKEKLVELQSRLDEVIDAYPDKEDVLQKSQAALGDVRQLIADADEDTDSLSQAQRVDLTYRLKVKEEQLQKVSVKSSGVEVALTATNGQLTRGTTADVTLTIQNRGSETLSNVQIEPIVPSGWDVSDPPSLSSISPGETATAPMTVTVDPESEYFHPYQPPVVQANVRYTLKGAPIEQNIHPDDTIAVLPDFGLNITPEGAVFSTEKKGQKIAVDVHVTNYVDGPNEGRVELDVPDGWEVQPQSAQVSFAAQGETEKRSFVVYPTDDSSAGHYTLMAVVHHADGEFSTQVQPIDYDHIGSSYWLKDGEFNVAAFPLQTEDRLKVGYVDSGFDQVGQALRQAGVDVEFLDRDALASGDLSQYDTIVVGIRAYLSREDLLEHNDRLLEYVRYGGNVVMQYHTPASNWSQDLPPYPIQLGTPSISWRVTDETAPVTILEPEHPLFQGPNTITADDFNGWVQERGLYFPSSWDDAYTPLLSMSDPGEEPMDGGLLVADYGAGSYIFSSLVWYRQIQSLVPGGYRMFVNLISYSRDLSSADMQEVVQRLNEAGELDRDRAVRSLKIHLTAVERFEQRDAAEKVVTHMNRFKQLLDHQFENAWMTEKAYNILTKNADRVLEQWQ</sequence>
<proteinExistence type="predicted"/>
<evidence type="ECO:0000259" key="1">
    <source>
        <dbReference type="Pfam" id="PF10633"/>
    </source>
</evidence>
<dbReference type="STRING" id="1471761.B0W44_08990"/>
<dbReference type="Pfam" id="PF22888">
    <property type="entry name" value="FIMAH"/>
    <property type="match status" value="1"/>
</dbReference>
<feature type="domain" description="Alpha-galactosidase NEW3" evidence="1">
    <location>
        <begin position="514"/>
        <end position="586"/>
    </location>
</feature>
<dbReference type="Proteomes" id="UP000188603">
    <property type="component" value="Chromosome"/>
</dbReference>
<dbReference type="KEGG" id="ntr:B0W44_08990"/>
<gene>
    <name evidence="3" type="ORF">B0W44_08990</name>
</gene>
<evidence type="ECO:0000313" key="4">
    <source>
        <dbReference type="Proteomes" id="UP000188603"/>
    </source>
</evidence>
<dbReference type="InterPro" id="IPR029062">
    <property type="entry name" value="Class_I_gatase-like"/>
</dbReference>
<protein>
    <recommendedName>
        <fullName evidence="5">Alpha-galactosidase NEW3 domain-containing protein</fullName>
    </recommendedName>
</protein>
<dbReference type="SUPFAM" id="SSF102588">
    <property type="entry name" value="LmbE-like"/>
    <property type="match status" value="1"/>
</dbReference>
<dbReference type="Gene3D" id="2.60.40.10">
    <property type="entry name" value="Immunoglobulins"/>
    <property type="match status" value="1"/>
</dbReference>
<dbReference type="AlphaFoldDB" id="A0A1U9K7B5"/>
<dbReference type="Pfam" id="PF10633">
    <property type="entry name" value="NPCBM_assoc"/>
    <property type="match status" value="2"/>
</dbReference>
<dbReference type="InterPro" id="IPR003737">
    <property type="entry name" value="GlcNAc_PI_deacetylase-related"/>
</dbReference>
<dbReference type="RefSeq" id="WP_228441618.1">
    <property type="nucleotide sequence ID" value="NZ_CP019699.1"/>
</dbReference>
<feature type="domain" description="FIMAH" evidence="2">
    <location>
        <begin position="841"/>
        <end position="921"/>
    </location>
</feature>
<dbReference type="InterPro" id="IPR013783">
    <property type="entry name" value="Ig-like_fold"/>
</dbReference>
<organism evidence="3 4">
    <name type="scientific">Novibacillus thermophilus</name>
    <dbReference type="NCBI Taxonomy" id="1471761"/>
    <lineage>
        <taxon>Bacteria</taxon>
        <taxon>Bacillati</taxon>
        <taxon>Bacillota</taxon>
        <taxon>Bacilli</taxon>
        <taxon>Bacillales</taxon>
        <taxon>Thermoactinomycetaceae</taxon>
        <taxon>Novibacillus</taxon>
    </lineage>
</organism>
<reference evidence="3 4" key="1">
    <citation type="journal article" date="2015" name="Int. J. Syst. Evol. Microbiol.">
        <title>Novibacillus thermophilus gen. nov., sp. nov., a Gram-staining-negative and moderately thermophilic member of the family Thermoactinomycetaceae.</title>
        <authorList>
            <person name="Yang G."/>
            <person name="Chen J."/>
            <person name="Zhou S."/>
        </authorList>
    </citation>
    <scope>NUCLEOTIDE SEQUENCE [LARGE SCALE GENOMIC DNA]</scope>
    <source>
        <strain evidence="3 4">SG-1</strain>
    </source>
</reference>
<dbReference type="CDD" id="cd03143">
    <property type="entry name" value="A4_beta-galactosidase_middle_domain"/>
    <property type="match status" value="1"/>
</dbReference>
<dbReference type="EMBL" id="CP019699">
    <property type="protein sequence ID" value="AQS55906.1"/>
    <property type="molecule type" value="Genomic_DNA"/>
</dbReference>
<accession>A0A1U9K7B5</accession>
<dbReference type="Gene3D" id="3.40.50.10320">
    <property type="entry name" value="LmbE-like"/>
    <property type="match status" value="1"/>
</dbReference>
<evidence type="ECO:0000259" key="2">
    <source>
        <dbReference type="Pfam" id="PF22888"/>
    </source>
</evidence>
<dbReference type="InterPro" id="IPR018905">
    <property type="entry name" value="A-galactase_NEW3"/>
</dbReference>
<dbReference type="Gene3D" id="3.40.50.880">
    <property type="match status" value="1"/>
</dbReference>
<keyword evidence="4" id="KW-1185">Reference proteome</keyword>
<evidence type="ECO:0000313" key="3">
    <source>
        <dbReference type="EMBL" id="AQS55906.1"/>
    </source>
</evidence>
<dbReference type="InterPro" id="IPR054470">
    <property type="entry name" value="FIMAH_dom"/>
</dbReference>
<feature type="domain" description="Alpha-galactosidase NEW3" evidence="1">
    <location>
        <begin position="397"/>
        <end position="462"/>
    </location>
</feature>
<dbReference type="InterPro" id="IPR024078">
    <property type="entry name" value="LmbE-like_dom_sf"/>
</dbReference>
<dbReference type="SUPFAM" id="SSF52317">
    <property type="entry name" value="Class I glutamine amidotransferase-like"/>
    <property type="match status" value="1"/>
</dbReference>
<dbReference type="Pfam" id="PF02585">
    <property type="entry name" value="PIG-L"/>
    <property type="match status" value="1"/>
</dbReference>
<evidence type="ECO:0008006" key="5">
    <source>
        <dbReference type="Google" id="ProtNLM"/>
    </source>
</evidence>